<reference evidence="1 2" key="1">
    <citation type="submission" date="2020-08" db="EMBL/GenBank/DDBJ databases">
        <title>Genome Sequencing of Nocardia wallacei strain FMUON74 and assembly.</title>
        <authorList>
            <person name="Toyokawa M."/>
            <person name="Uesaka K."/>
        </authorList>
    </citation>
    <scope>NUCLEOTIDE SEQUENCE [LARGE SCALE GENOMIC DNA]</scope>
    <source>
        <strain evidence="1 2">FMUON74</strain>
    </source>
</reference>
<proteinExistence type="predicted"/>
<dbReference type="Proteomes" id="UP000516173">
    <property type="component" value="Chromosome"/>
</dbReference>
<evidence type="ECO:0000313" key="1">
    <source>
        <dbReference type="EMBL" id="BCK58424.1"/>
    </source>
</evidence>
<dbReference type="SUPFAM" id="SSF46785">
    <property type="entry name" value="Winged helix' DNA-binding domain"/>
    <property type="match status" value="1"/>
</dbReference>
<gene>
    <name evidence="1" type="ORF">NWFMUON74_61960</name>
</gene>
<dbReference type="Gene3D" id="1.10.10.10">
    <property type="entry name" value="Winged helix-like DNA-binding domain superfamily/Winged helix DNA-binding domain"/>
    <property type="match status" value="1"/>
</dbReference>
<name>A0A7G1KZ21_9NOCA</name>
<organism evidence="1 2">
    <name type="scientific">Nocardia wallacei</name>
    <dbReference type="NCBI Taxonomy" id="480035"/>
    <lineage>
        <taxon>Bacteria</taxon>
        <taxon>Bacillati</taxon>
        <taxon>Actinomycetota</taxon>
        <taxon>Actinomycetes</taxon>
        <taxon>Mycobacteriales</taxon>
        <taxon>Nocardiaceae</taxon>
        <taxon>Nocardia</taxon>
    </lineage>
</organism>
<dbReference type="InterPro" id="IPR036388">
    <property type="entry name" value="WH-like_DNA-bd_sf"/>
</dbReference>
<dbReference type="InterPro" id="IPR036390">
    <property type="entry name" value="WH_DNA-bd_sf"/>
</dbReference>
<keyword evidence="2" id="KW-1185">Reference proteome</keyword>
<protein>
    <recommendedName>
        <fullName evidence="3">HTH marR-type domain-containing protein</fullName>
    </recommendedName>
</protein>
<evidence type="ECO:0008006" key="3">
    <source>
        <dbReference type="Google" id="ProtNLM"/>
    </source>
</evidence>
<dbReference type="KEGG" id="nwl:NWFMUON74_61960"/>
<dbReference type="AlphaFoldDB" id="A0A7G1KZ21"/>
<sequence length="85" mass="9430">MPPLCQGPCQQEIMDLMVYDGTPRSAADLATELRREPRTIRNALSALTEQGLLRETGERTETNGRIWMVTPAGRKGARDSARKTS</sequence>
<dbReference type="EMBL" id="AP023396">
    <property type="protein sequence ID" value="BCK58424.1"/>
    <property type="molecule type" value="Genomic_DNA"/>
</dbReference>
<accession>A0A7G1KZ21</accession>
<evidence type="ECO:0000313" key="2">
    <source>
        <dbReference type="Proteomes" id="UP000516173"/>
    </source>
</evidence>